<sequence length="342" mass="40627">MTNPPKNSKDLPTPHDTFFKFLFGNLQNIKDFLGTFFPQLSEHLVLNSVELKPTEKFSHLRNQSLYLDLVVKAKMKGQDLHIYLIFEHKANPDREVYLQLLRYKLACWEEDLKHKKPYTPILAIIFYQGKNKWPYPMKFSEFFPTIPKELKDHHLDFEPFLFDLTKIKNEDLQRLISRNRILRMGLEVLKRAQWGNKEDFLTLLEDLEDLLREHKAEYGEEVVLLAEMSIIYLQRAFKMSAMEVEKMLQKRREKFKSIIDVWVERGIKQGIKQGIQQGLIINTQDLIIEALEERFGPIPASWKERIKKIEDLEYLKKLHRAAVKVNTLKEMELLLKNSPDEM</sequence>
<dbReference type="PANTHER" id="PTHR34611">
    <property type="match status" value="1"/>
</dbReference>
<name>A0A832LXA0_9BACT</name>
<proteinExistence type="predicted"/>
<feature type="domain" description="Transposase (putative) YhgA-like" evidence="1">
    <location>
        <begin position="13"/>
        <end position="216"/>
    </location>
</feature>
<dbReference type="Pfam" id="PF04754">
    <property type="entry name" value="Transposase_31"/>
    <property type="match status" value="1"/>
</dbReference>
<dbReference type="AlphaFoldDB" id="A0A832LXA0"/>
<comment type="caution">
    <text evidence="2">The sequence shown here is derived from an EMBL/GenBank/DDBJ whole genome shotgun (WGS) entry which is preliminary data.</text>
</comment>
<evidence type="ECO:0000313" key="2">
    <source>
        <dbReference type="EMBL" id="HGV55030.1"/>
    </source>
</evidence>
<organism evidence="2">
    <name type="scientific">Caldimicrobium thiodismutans</name>
    <dbReference type="NCBI Taxonomy" id="1653476"/>
    <lineage>
        <taxon>Bacteria</taxon>
        <taxon>Pseudomonadati</taxon>
        <taxon>Thermodesulfobacteriota</taxon>
        <taxon>Thermodesulfobacteria</taxon>
        <taxon>Thermodesulfobacteriales</taxon>
        <taxon>Thermodesulfobacteriaceae</taxon>
        <taxon>Caldimicrobium</taxon>
    </lineage>
</organism>
<accession>A0A832LXA0</accession>
<dbReference type="PANTHER" id="PTHR34611:SF2">
    <property type="entry name" value="INACTIVE RECOMBINATION-PROMOTING NUCLEASE-LIKE PROTEIN RPNE-RELATED"/>
    <property type="match status" value="1"/>
</dbReference>
<dbReference type="InterPro" id="IPR006842">
    <property type="entry name" value="Transposase_31"/>
</dbReference>
<reference evidence="2" key="1">
    <citation type="journal article" date="2020" name="mSystems">
        <title>Genome- and Community-Level Interaction Insights into Carbon Utilization and Element Cycling Functions of Hydrothermarchaeota in Hydrothermal Sediment.</title>
        <authorList>
            <person name="Zhou Z."/>
            <person name="Liu Y."/>
            <person name="Xu W."/>
            <person name="Pan J."/>
            <person name="Luo Z.H."/>
            <person name="Li M."/>
        </authorList>
    </citation>
    <scope>NUCLEOTIDE SEQUENCE [LARGE SCALE GENOMIC DNA]</scope>
    <source>
        <strain evidence="2">SpSt-605</strain>
    </source>
</reference>
<gene>
    <name evidence="2" type="ORF">ENT73_02925</name>
</gene>
<evidence type="ECO:0000259" key="1">
    <source>
        <dbReference type="Pfam" id="PF04754"/>
    </source>
</evidence>
<dbReference type="InterPro" id="IPR051699">
    <property type="entry name" value="Rpn/YhgA-like_nuclease"/>
</dbReference>
<dbReference type="EMBL" id="DSZU01000047">
    <property type="protein sequence ID" value="HGV55030.1"/>
    <property type="molecule type" value="Genomic_DNA"/>
</dbReference>
<dbReference type="GO" id="GO:0006310">
    <property type="term" value="P:DNA recombination"/>
    <property type="evidence" value="ECO:0007669"/>
    <property type="project" value="TreeGrafter"/>
</dbReference>
<dbReference type="GO" id="GO:1990238">
    <property type="term" value="F:double-stranded DNA endonuclease activity"/>
    <property type="evidence" value="ECO:0007669"/>
    <property type="project" value="TreeGrafter"/>
</dbReference>
<protein>
    <recommendedName>
        <fullName evidence="1">Transposase (putative) YhgA-like domain-containing protein</fullName>
    </recommendedName>
</protein>